<dbReference type="EMBL" id="JAIXMP010000011">
    <property type="protein sequence ID" value="KAI9265119.1"/>
    <property type="molecule type" value="Genomic_DNA"/>
</dbReference>
<keyword evidence="3" id="KW-1185">Reference proteome</keyword>
<protein>
    <submittedName>
        <fullName evidence="2">Uncharacterized protein</fullName>
    </submittedName>
</protein>
<dbReference type="Proteomes" id="UP001209540">
    <property type="component" value="Unassembled WGS sequence"/>
</dbReference>
<evidence type="ECO:0000313" key="3">
    <source>
        <dbReference type="Proteomes" id="UP001209540"/>
    </source>
</evidence>
<evidence type="ECO:0000256" key="1">
    <source>
        <dbReference type="SAM" id="MobiDB-lite"/>
    </source>
</evidence>
<organism evidence="2 3">
    <name type="scientific">Phascolomyces articulosus</name>
    <dbReference type="NCBI Taxonomy" id="60185"/>
    <lineage>
        <taxon>Eukaryota</taxon>
        <taxon>Fungi</taxon>
        <taxon>Fungi incertae sedis</taxon>
        <taxon>Mucoromycota</taxon>
        <taxon>Mucoromycotina</taxon>
        <taxon>Mucoromycetes</taxon>
        <taxon>Mucorales</taxon>
        <taxon>Lichtheimiaceae</taxon>
        <taxon>Phascolomyces</taxon>
    </lineage>
</organism>
<feature type="region of interest" description="Disordered" evidence="1">
    <location>
        <begin position="18"/>
        <end position="104"/>
    </location>
</feature>
<dbReference type="AlphaFoldDB" id="A0AAD5PEN2"/>
<reference evidence="2" key="2">
    <citation type="submission" date="2023-02" db="EMBL/GenBank/DDBJ databases">
        <authorList>
            <consortium name="DOE Joint Genome Institute"/>
            <person name="Mondo S.J."/>
            <person name="Chang Y."/>
            <person name="Wang Y."/>
            <person name="Ahrendt S."/>
            <person name="Andreopoulos W."/>
            <person name="Barry K."/>
            <person name="Beard J."/>
            <person name="Benny G.L."/>
            <person name="Blankenship S."/>
            <person name="Bonito G."/>
            <person name="Cuomo C."/>
            <person name="Desiro A."/>
            <person name="Gervers K.A."/>
            <person name="Hundley H."/>
            <person name="Kuo A."/>
            <person name="LaButti K."/>
            <person name="Lang B.F."/>
            <person name="Lipzen A."/>
            <person name="O'Donnell K."/>
            <person name="Pangilinan J."/>
            <person name="Reynolds N."/>
            <person name="Sandor L."/>
            <person name="Smith M.W."/>
            <person name="Tsang A."/>
            <person name="Grigoriev I.V."/>
            <person name="Stajich J.E."/>
            <person name="Spatafora J.W."/>
        </authorList>
    </citation>
    <scope>NUCLEOTIDE SEQUENCE</scope>
    <source>
        <strain evidence="2">RSA 2281</strain>
    </source>
</reference>
<comment type="caution">
    <text evidence="2">The sequence shown here is derived from an EMBL/GenBank/DDBJ whole genome shotgun (WGS) entry which is preliminary data.</text>
</comment>
<proteinExistence type="predicted"/>
<feature type="compositionally biased region" description="Pro residues" evidence="1">
    <location>
        <begin position="47"/>
        <end position="75"/>
    </location>
</feature>
<reference evidence="2" key="1">
    <citation type="journal article" date="2022" name="IScience">
        <title>Evolution of zygomycete secretomes and the origins of terrestrial fungal ecologies.</title>
        <authorList>
            <person name="Chang Y."/>
            <person name="Wang Y."/>
            <person name="Mondo S."/>
            <person name="Ahrendt S."/>
            <person name="Andreopoulos W."/>
            <person name="Barry K."/>
            <person name="Beard J."/>
            <person name="Benny G.L."/>
            <person name="Blankenship S."/>
            <person name="Bonito G."/>
            <person name="Cuomo C."/>
            <person name="Desiro A."/>
            <person name="Gervers K.A."/>
            <person name="Hundley H."/>
            <person name="Kuo A."/>
            <person name="LaButti K."/>
            <person name="Lang B.F."/>
            <person name="Lipzen A."/>
            <person name="O'Donnell K."/>
            <person name="Pangilinan J."/>
            <person name="Reynolds N."/>
            <person name="Sandor L."/>
            <person name="Smith M.E."/>
            <person name="Tsang A."/>
            <person name="Grigoriev I.V."/>
            <person name="Stajich J.E."/>
            <person name="Spatafora J.W."/>
        </authorList>
    </citation>
    <scope>NUCLEOTIDE SEQUENCE</scope>
    <source>
        <strain evidence="2">RSA 2281</strain>
    </source>
</reference>
<name>A0AAD5PEN2_9FUNG</name>
<evidence type="ECO:0000313" key="2">
    <source>
        <dbReference type="EMBL" id="KAI9265119.1"/>
    </source>
</evidence>
<accession>A0AAD5PEN2</accession>
<gene>
    <name evidence="2" type="ORF">BDA99DRAFT_604396</name>
</gene>
<sequence>MNPYMNNFIFYPPTPGMPVIAGPTPGPGPGPGPATGGGAGVIIPGVMQPPPPTTPTDPPGPPPDPPKPPPPPPPKFVQGKPRWNQPREQGKEGAQVNLAQCIIS</sequence>